<gene>
    <name evidence="1" type="ORF">Syun_004868</name>
</gene>
<dbReference type="AlphaFoldDB" id="A0AAP0L488"/>
<dbReference type="EMBL" id="JBBNAF010000002">
    <property type="protein sequence ID" value="KAK9163966.1"/>
    <property type="molecule type" value="Genomic_DNA"/>
</dbReference>
<accession>A0AAP0L488</accession>
<reference evidence="1 2" key="1">
    <citation type="submission" date="2024-01" db="EMBL/GenBank/DDBJ databases">
        <title>Genome assemblies of Stephania.</title>
        <authorList>
            <person name="Yang L."/>
        </authorList>
    </citation>
    <scope>NUCLEOTIDE SEQUENCE [LARGE SCALE GENOMIC DNA]</scope>
    <source>
        <strain evidence="1">YNDBR</strain>
        <tissue evidence="1">Leaf</tissue>
    </source>
</reference>
<sequence>MSDALINGVAGAERGIIARLITYPLANNESIAIFALISVNTRQQTNWGPKKTKRKLTTIEQMCQVFWFLLSHVSLSPASRASLISSSSSLTSLSNVTLAIIIPSSDSCNTEDLFQEYTFGSGI</sequence>
<keyword evidence="2" id="KW-1185">Reference proteome</keyword>
<evidence type="ECO:0000313" key="1">
    <source>
        <dbReference type="EMBL" id="KAK9163966.1"/>
    </source>
</evidence>
<organism evidence="1 2">
    <name type="scientific">Stephania yunnanensis</name>
    <dbReference type="NCBI Taxonomy" id="152371"/>
    <lineage>
        <taxon>Eukaryota</taxon>
        <taxon>Viridiplantae</taxon>
        <taxon>Streptophyta</taxon>
        <taxon>Embryophyta</taxon>
        <taxon>Tracheophyta</taxon>
        <taxon>Spermatophyta</taxon>
        <taxon>Magnoliopsida</taxon>
        <taxon>Ranunculales</taxon>
        <taxon>Menispermaceae</taxon>
        <taxon>Menispermoideae</taxon>
        <taxon>Cissampelideae</taxon>
        <taxon>Stephania</taxon>
    </lineage>
</organism>
<comment type="caution">
    <text evidence="1">The sequence shown here is derived from an EMBL/GenBank/DDBJ whole genome shotgun (WGS) entry which is preliminary data.</text>
</comment>
<protein>
    <submittedName>
        <fullName evidence="1">Uncharacterized protein</fullName>
    </submittedName>
</protein>
<proteinExistence type="predicted"/>
<dbReference type="Proteomes" id="UP001420932">
    <property type="component" value="Unassembled WGS sequence"/>
</dbReference>
<evidence type="ECO:0000313" key="2">
    <source>
        <dbReference type="Proteomes" id="UP001420932"/>
    </source>
</evidence>
<name>A0AAP0L488_9MAGN</name>